<dbReference type="PROSITE" id="PS50404">
    <property type="entry name" value="GST_NTER"/>
    <property type="match status" value="1"/>
</dbReference>
<dbReference type="CDD" id="cd03178">
    <property type="entry name" value="GST_C_Ure2p_like"/>
    <property type="match status" value="1"/>
</dbReference>
<dbReference type="RefSeq" id="WP_092045642.1">
    <property type="nucleotide sequence ID" value="NZ_FOTK01000042.1"/>
</dbReference>
<evidence type="ECO:0000256" key="1">
    <source>
        <dbReference type="RuleBase" id="RU003494"/>
    </source>
</evidence>
<dbReference type="SUPFAM" id="SSF47616">
    <property type="entry name" value="GST C-terminal domain-like"/>
    <property type="match status" value="1"/>
</dbReference>
<reference evidence="5" key="1">
    <citation type="submission" date="2016-10" db="EMBL/GenBank/DDBJ databases">
        <authorList>
            <person name="Varghese N."/>
            <person name="Submissions S."/>
        </authorList>
    </citation>
    <scope>NUCLEOTIDE SEQUENCE [LARGE SCALE GENOMIC DNA]</scope>
    <source>
        <strain evidence="5">BL36</strain>
    </source>
</reference>
<dbReference type="InterPro" id="IPR004045">
    <property type="entry name" value="Glutathione_S-Trfase_N"/>
</dbReference>
<dbReference type="PROSITE" id="PS50405">
    <property type="entry name" value="GST_CTER"/>
    <property type="match status" value="1"/>
</dbReference>
<dbReference type="InterPro" id="IPR036282">
    <property type="entry name" value="Glutathione-S-Trfase_C_sf"/>
</dbReference>
<dbReference type="SUPFAM" id="SSF52833">
    <property type="entry name" value="Thioredoxin-like"/>
    <property type="match status" value="1"/>
</dbReference>
<dbReference type="AlphaFoldDB" id="A0A1I4SGU8"/>
<dbReference type="Pfam" id="PF02798">
    <property type="entry name" value="GST_N"/>
    <property type="match status" value="1"/>
</dbReference>
<dbReference type="SFLD" id="SFLDS00019">
    <property type="entry name" value="Glutathione_Transferase_(cytos"/>
    <property type="match status" value="1"/>
</dbReference>
<protein>
    <submittedName>
        <fullName evidence="4">GST-like protein</fullName>
    </submittedName>
</protein>
<dbReference type="Proteomes" id="UP000199048">
    <property type="component" value="Unassembled WGS sequence"/>
</dbReference>
<dbReference type="InterPro" id="IPR010987">
    <property type="entry name" value="Glutathione-S-Trfase_C-like"/>
</dbReference>
<dbReference type="InterPro" id="IPR004046">
    <property type="entry name" value="GST_C"/>
</dbReference>
<dbReference type="Gene3D" id="3.40.30.10">
    <property type="entry name" value="Glutaredoxin"/>
    <property type="match status" value="1"/>
</dbReference>
<evidence type="ECO:0000313" key="4">
    <source>
        <dbReference type="EMBL" id="SFM63652.1"/>
    </source>
</evidence>
<dbReference type="InterPro" id="IPR036249">
    <property type="entry name" value="Thioredoxin-like_sf"/>
</dbReference>
<keyword evidence="5" id="KW-1185">Reference proteome</keyword>
<feature type="domain" description="GST C-terminal" evidence="3">
    <location>
        <begin position="88"/>
        <end position="211"/>
    </location>
</feature>
<dbReference type="InterPro" id="IPR040079">
    <property type="entry name" value="Glutathione_S-Trfase"/>
</dbReference>
<sequence>MITLYTWSTPNGRKIPIMLEECAIPYTVVPVNIGKDEQFAPDFLKVSPNNKIPAIVDDEVEGGTLSVFESGAILTYLAEKTGHFLAHSGPARYKALEWLHWQMGGLGPMLGQLGFFAVRSDEKAPLAIKRFTDEADRLLHVMDKRLGEEAYLAGADYSIADIACYAWTVAATSFLKEPLAGTLGDVPNVHAWLARVGERPAVRRGMEVPKT</sequence>
<dbReference type="STRING" id="582667.SAMN05192568_104218"/>
<feature type="domain" description="GST N-terminal" evidence="2">
    <location>
        <begin position="1"/>
        <end position="85"/>
    </location>
</feature>
<organism evidence="4 5">
    <name type="scientific">Methylobacterium pseudosasicola</name>
    <dbReference type="NCBI Taxonomy" id="582667"/>
    <lineage>
        <taxon>Bacteria</taxon>
        <taxon>Pseudomonadati</taxon>
        <taxon>Pseudomonadota</taxon>
        <taxon>Alphaproteobacteria</taxon>
        <taxon>Hyphomicrobiales</taxon>
        <taxon>Methylobacteriaceae</taxon>
        <taxon>Methylobacterium</taxon>
    </lineage>
</organism>
<dbReference type="PANTHER" id="PTHR44051:SF19">
    <property type="entry name" value="DISULFIDE-BOND OXIDOREDUCTASE YFCG"/>
    <property type="match status" value="1"/>
</dbReference>
<dbReference type="EMBL" id="FOTK01000042">
    <property type="protein sequence ID" value="SFM63652.1"/>
    <property type="molecule type" value="Genomic_DNA"/>
</dbReference>
<dbReference type="PANTHER" id="PTHR44051">
    <property type="entry name" value="GLUTATHIONE S-TRANSFERASE-RELATED"/>
    <property type="match status" value="1"/>
</dbReference>
<dbReference type="Gene3D" id="1.20.1050.10">
    <property type="match status" value="1"/>
</dbReference>
<accession>A0A1I4SGU8</accession>
<dbReference type="Pfam" id="PF00043">
    <property type="entry name" value="GST_C"/>
    <property type="match status" value="1"/>
</dbReference>
<dbReference type="CDD" id="cd03048">
    <property type="entry name" value="GST_N_Ure2p_like"/>
    <property type="match status" value="1"/>
</dbReference>
<dbReference type="OrthoDB" id="9803562at2"/>
<comment type="similarity">
    <text evidence="1">Belongs to the GST superfamily.</text>
</comment>
<name>A0A1I4SGU8_9HYPH</name>
<evidence type="ECO:0000259" key="2">
    <source>
        <dbReference type="PROSITE" id="PS50404"/>
    </source>
</evidence>
<gene>
    <name evidence="4" type="ORF">SAMN05192568_104218</name>
</gene>
<evidence type="ECO:0000259" key="3">
    <source>
        <dbReference type="PROSITE" id="PS50405"/>
    </source>
</evidence>
<dbReference type="SFLD" id="SFLDG01151">
    <property type="entry name" value="Main.2:_Nu-like"/>
    <property type="match status" value="1"/>
</dbReference>
<proteinExistence type="inferred from homology"/>
<dbReference type="SFLD" id="SFLDG00358">
    <property type="entry name" value="Main_(cytGST)"/>
    <property type="match status" value="1"/>
</dbReference>
<evidence type="ECO:0000313" key="5">
    <source>
        <dbReference type="Proteomes" id="UP000199048"/>
    </source>
</evidence>